<evidence type="ECO:0000256" key="1">
    <source>
        <dbReference type="ARBA" id="ARBA00023015"/>
    </source>
</evidence>
<dbReference type="Gene3D" id="1.10.10.10">
    <property type="entry name" value="Winged helix-like DNA-binding domain superfamily/Winged helix DNA-binding domain"/>
    <property type="match status" value="1"/>
</dbReference>
<dbReference type="InterPro" id="IPR036388">
    <property type="entry name" value="WH-like_DNA-bd_sf"/>
</dbReference>
<dbReference type="InterPro" id="IPR012318">
    <property type="entry name" value="HTH_CRP"/>
</dbReference>
<organism evidence="6 7">
    <name type="scientific">Variovorax humicola</name>
    <dbReference type="NCBI Taxonomy" id="1769758"/>
    <lineage>
        <taxon>Bacteria</taxon>
        <taxon>Pseudomonadati</taxon>
        <taxon>Pseudomonadota</taxon>
        <taxon>Betaproteobacteria</taxon>
        <taxon>Burkholderiales</taxon>
        <taxon>Comamonadaceae</taxon>
        <taxon>Variovorax</taxon>
    </lineage>
</organism>
<dbReference type="NCBIfam" id="NF008365">
    <property type="entry name" value="PRK11161.1"/>
    <property type="match status" value="1"/>
</dbReference>
<dbReference type="PROSITE" id="PS51063">
    <property type="entry name" value="HTH_CRP_2"/>
    <property type="match status" value="1"/>
</dbReference>
<dbReference type="RefSeq" id="WP_340367071.1">
    <property type="nucleotide sequence ID" value="NZ_JBBKZV010000028.1"/>
</dbReference>
<keyword evidence="1" id="KW-0805">Transcription regulation</keyword>
<keyword evidence="7" id="KW-1185">Reference proteome</keyword>
<feature type="domain" description="HTH crp-type" evidence="5">
    <location>
        <begin position="155"/>
        <end position="228"/>
    </location>
</feature>
<sequence>MTITHNIKVACSNCNLRELCMPAGLEPDELLRIDGLVKTRRKLRRRETLFHNGERFTALYAIRTGVFKTRVASDDGRDQVTGFQMAGEIMGLDGIVNEHHNCDAVALEDSEVCVIPFERVEALSREVPALQRHVHRIMSREIVRENGVMLLLGSMRAEERLAAFLLNLVQRLHARGFSRSEVILRMTREEIGSYLGLKLETISRTLSKFVEDGIVEVQHRNLRILDSQALQRIVNPPGR</sequence>
<evidence type="ECO:0000313" key="7">
    <source>
        <dbReference type="Proteomes" id="UP001363010"/>
    </source>
</evidence>
<proteinExistence type="predicted"/>
<dbReference type="Proteomes" id="UP001363010">
    <property type="component" value="Unassembled WGS sequence"/>
</dbReference>
<evidence type="ECO:0000256" key="2">
    <source>
        <dbReference type="ARBA" id="ARBA00023125"/>
    </source>
</evidence>
<reference evidence="6 7" key="1">
    <citation type="submission" date="2024-03" db="EMBL/GenBank/DDBJ databases">
        <title>Novel species of the genus Variovorax.</title>
        <authorList>
            <person name="Liu Q."/>
            <person name="Xin Y.-H."/>
        </authorList>
    </citation>
    <scope>NUCLEOTIDE SEQUENCE [LARGE SCALE GENOMIC DNA]</scope>
    <source>
        <strain evidence="6 7">KACC 18501</strain>
    </source>
</reference>
<dbReference type="InterPro" id="IPR050397">
    <property type="entry name" value="Env_Response_Regulators"/>
</dbReference>
<gene>
    <name evidence="6" type="primary">fnr</name>
    <name evidence="6" type="ORF">WKW80_29090</name>
</gene>
<dbReference type="PRINTS" id="PR00034">
    <property type="entry name" value="HTHCRP"/>
</dbReference>
<dbReference type="PROSITE" id="PS50042">
    <property type="entry name" value="CNMP_BINDING_3"/>
    <property type="match status" value="1"/>
</dbReference>
<evidence type="ECO:0000313" key="6">
    <source>
        <dbReference type="EMBL" id="MEJ8826037.1"/>
    </source>
</evidence>
<dbReference type="InterPro" id="IPR018490">
    <property type="entry name" value="cNMP-bd_dom_sf"/>
</dbReference>
<dbReference type="EMBL" id="JBBKZV010000028">
    <property type="protein sequence ID" value="MEJ8826037.1"/>
    <property type="molecule type" value="Genomic_DNA"/>
</dbReference>
<feature type="domain" description="Cyclic nucleotide-binding" evidence="4">
    <location>
        <begin position="21"/>
        <end position="91"/>
    </location>
</feature>
<dbReference type="CDD" id="cd00092">
    <property type="entry name" value="HTH_CRP"/>
    <property type="match status" value="1"/>
</dbReference>
<evidence type="ECO:0000259" key="4">
    <source>
        <dbReference type="PROSITE" id="PS50042"/>
    </source>
</evidence>
<dbReference type="SMART" id="SM00419">
    <property type="entry name" value="HTH_CRP"/>
    <property type="match status" value="1"/>
</dbReference>
<dbReference type="InterPro" id="IPR000595">
    <property type="entry name" value="cNMP-bd_dom"/>
</dbReference>
<dbReference type="Pfam" id="PF13545">
    <property type="entry name" value="HTH_Crp_2"/>
    <property type="match status" value="1"/>
</dbReference>
<dbReference type="CDD" id="cd00038">
    <property type="entry name" value="CAP_ED"/>
    <property type="match status" value="1"/>
</dbReference>
<dbReference type="SUPFAM" id="SSF51206">
    <property type="entry name" value="cAMP-binding domain-like"/>
    <property type="match status" value="1"/>
</dbReference>
<dbReference type="Pfam" id="PF00027">
    <property type="entry name" value="cNMP_binding"/>
    <property type="match status" value="1"/>
</dbReference>
<dbReference type="PANTHER" id="PTHR24567">
    <property type="entry name" value="CRP FAMILY TRANSCRIPTIONAL REGULATORY PROTEIN"/>
    <property type="match status" value="1"/>
</dbReference>
<protein>
    <submittedName>
        <fullName evidence="6">Fumarate/nitrate reduction transcriptional regulator Fnr</fullName>
    </submittedName>
</protein>
<name>A0ABU8W7K9_9BURK</name>
<dbReference type="PANTHER" id="PTHR24567:SF75">
    <property type="entry name" value="FUMARATE AND NITRATE REDUCTION REGULATORY PROTEIN"/>
    <property type="match status" value="1"/>
</dbReference>
<dbReference type="InterPro" id="IPR036390">
    <property type="entry name" value="WH_DNA-bd_sf"/>
</dbReference>
<dbReference type="Gene3D" id="2.60.120.10">
    <property type="entry name" value="Jelly Rolls"/>
    <property type="match status" value="1"/>
</dbReference>
<keyword evidence="2" id="KW-0238">DNA-binding</keyword>
<comment type="caution">
    <text evidence="6">The sequence shown here is derived from an EMBL/GenBank/DDBJ whole genome shotgun (WGS) entry which is preliminary data.</text>
</comment>
<keyword evidence="3" id="KW-0804">Transcription</keyword>
<evidence type="ECO:0000259" key="5">
    <source>
        <dbReference type="PROSITE" id="PS51063"/>
    </source>
</evidence>
<dbReference type="SUPFAM" id="SSF46785">
    <property type="entry name" value="Winged helix' DNA-binding domain"/>
    <property type="match status" value="1"/>
</dbReference>
<evidence type="ECO:0000256" key="3">
    <source>
        <dbReference type="ARBA" id="ARBA00023163"/>
    </source>
</evidence>
<accession>A0ABU8W7K9</accession>
<dbReference type="InterPro" id="IPR014710">
    <property type="entry name" value="RmlC-like_jellyroll"/>
</dbReference>
<dbReference type="SMART" id="SM00100">
    <property type="entry name" value="cNMP"/>
    <property type="match status" value="1"/>
</dbReference>